<accession>A0A7X6BJK4</accession>
<name>A0A7X6BJK4_9BACT</name>
<dbReference type="SUPFAM" id="SSF48452">
    <property type="entry name" value="TPR-like"/>
    <property type="match status" value="1"/>
</dbReference>
<dbReference type="Gene3D" id="1.25.40.390">
    <property type="match status" value="1"/>
</dbReference>
<proteinExistence type="inferred from homology"/>
<dbReference type="InterPro" id="IPR012944">
    <property type="entry name" value="SusD_RagB_dom"/>
</dbReference>
<evidence type="ECO:0000256" key="2">
    <source>
        <dbReference type="ARBA" id="ARBA00006275"/>
    </source>
</evidence>
<organism evidence="7 8">
    <name type="scientific">Butyricimonas paravirosa</name>
    <dbReference type="NCBI Taxonomy" id="1472417"/>
    <lineage>
        <taxon>Bacteria</taxon>
        <taxon>Pseudomonadati</taxon>
        <taxon>Bacteroidota</taxon>
        <taxon>Bacteroidia</taxon>
        <taxon>Bacteroidales</taxon>
        <taxon>Odoribacteraceae</taxon>
        <taxon>Butyricimonas</taxon>
    </lineage>
</organism>
<comment type="caution">
    <text evidence="7">The sequence shown here is derived from an EMBL/GenBank/DDBJ whole genome shotgun (WGS) entry which is preliminary data.</text>
</comment>
<evidence type="ECO:0000256" key="3">
    <source>
        <dbReference type="ARBA" id="ARBA00022729"/>
    </source>
</evidence>
<reference evidence="7 8" key="1">
    <citation type="submission" date="2020-03" db="EMBL/GenBank/DDBJ databases">
        <title>Genomic Encyclopedia of Type Strains, Phase IV (KMG-IV): sequencing the most valuable type-strain genomes for metagenomic binning, comparative biology and taxonomic classification.</title>
        <authorList>
            <person name="Goeker M."/>
        </authorList>
    </citation>
    <scope>NUCLEOTIDE SEQUENCE [LARGE SCALE GENOMIC DNA]</scope>
    <source>
        <strain evidence="7 8">DSM 105722</strain>
    </source>
</reference>
<evidence type="ECO:0000256" key="5">
    <source>
        <dbReference type="ARBA" id="ARBA00023237"/>
    </source>
</evidence>
<gene>
    <name evidence="7" type="ORF">GGR15_002121</name>
</gene>
<protein>
    <recommendedName>
        <fullName evidence="6">RagB/SusD domain-containing protein</fullName>
    </recommendedName>
</protein>
<feature type="domain" description="RagB/SusD" evidence="6">
    <location>
        <begin position="6"/>
        <end position="105"/>
    </location>
</feature>
<evidence type="ECO:0000256" key="1">
    <source>
        <dbReference type="ARBA" id="ARBA00004442"/>
    </source>
</evidence>
<evidence type="ECO:0000313" key="7">
    <source>
        <dbReference type="EMBL" id="NJC18494.1"/>
    </source>
</evidence>
<evidence type="ECO:0000256" key="4">
    <source>
        <dbReference type="ARBA" id="ARBA00023136"/>
    </source>
</evidence>
<dbReference type="InterPro" id="IPR011990">
    <property type="entry name" value="TPR-like_helical_dom_sf"/>
</dbReference>
<comment type="subcellular location">
    <subcellularLocation>
        <location evidence="1">Cell outer membrane</location>
    </subcellularLocation>
</comment>
<keyword evidence="4" id="KW-0472">Membrane</keyword>
<dbReference type="EMBL" id="JAATLI010000007">
    <property type="protein sequence ID" value="NJC18494.1"/>
    <property type="molecule type" value="Genomic_DNA"/>
</dbReference>
<keyword evidence="5" id="KW-0998">Cell outer membrane</keyword>
<comment type="similarity">
    <text evidence="2">Belongs to the SusD family.</text>
</comment>
<evidence type="ECO:0000259" key="6">
    <source>
        <dbReference type="Pfam" id="PF07980"/>
    </source>
</evidence>
<dbReference type="GO" id="GO:0009279">
    <property type="term" value="C:cell outer membrane"/>
    <property type="evidence" value="ECO:0007669"/>
    <property type="project" value="UniProtKB-SubCell"/>
</dbReference>
<evidence type="ECO:0000313" key="8">
    <source>
        <dbReference type="Proteomes" id="UP000576368"/>
    </source>
</evidence>
<dbReference type="AlphaFoldDB" id="A0A7X6BJK4"/>
<keyword evidence="3" id="KW-0732">Signal</keyword>
<sequence length="112" mass="12862">MRAKSGDIPGAIADLNVIRKRAGAKEYTPDENLEEAIALERDKELFLEGICTRYLDIVRNRAFREKLRGKFKTLSAQDVKDGALFFPISFDAFQNNTKMTQNIYWKRNGFAI</sequence>
<dbReference type="Pfam" id="PF07980">
    <property type="entry name" value="SusD_RagB"/>
    <property type="match status" value="1"/>
</dbReference>
<dbReference type="Proteomes" id="UP000576368">
    <property type="component" value="Unassembled WGS sequence"/>
</dbReference>